<protein>
    <submittedName>
        <fullName evidence="1">Uncharacterized protein</fullName>
    </submittedName>
</protein>
<evidence type="ECO:0000313" key="2">
    <source>
        <dbReference type="Proteomes" id="UP000265520"/>
    </source>
</evidence>
<evidence type="ECO:0000313" key="1">
    <source>
        <dbReference type="EMBL" id="MCI71496.1"/>
    </source>
</evidence>
<reference evidence="1 2" key="1">
    <citation type="journal article" date="2018" name="Front. Plant Sci.">
        <title>Red Clover (Trifolium pratense) and Zigzag Clover (T. medium) - A Picture of Genomic Similarities and Differences.</title>
        <authorList>
            <person name="Dluhosova J."/>
            <person name="Istvanek J."/>
            <person name="Nedelnik J."/>
            <person name="Repkova J."/>
        </authorList>
    </citation>
    <scope>NUCLEOTIDE SEQUENCE [LARGE SCALE GENOMIC DNA]</scope>
    <source>
        <strain evidence="2">cv. 10/8</strain>
        <tissue evidence="1">Leaf</tissue>
    </source>
</reference>
<accession>A0A392UGE7</accession>
<dbReference type="AlphaFoldDB" id="A0A392UGE7"/>
<proteinExistence type="predicted"/>
<dbReference type="Proteomes" id="UP000265520">
    <property type="component" value="Unassembled WGS sequence"/>
</dbReference>
<name>A0A392UGE7_9FABA</name>
<keyword evidence="2" id="KW-1185">Reference proteome</keyword>
<dbReference type="EMBL" id="LXQA010797380">
    <property type="protein sequence ID" value="MCI71496.1"/>
    <property type="molecule type" value="Genomic_DNA"/>
</dbReference>
<sequence>MAGVNNNIHEQMTENSLQP</sequence>
<organism evidence="1 2">
    <name type="scientific">Trifolium medium</name>
    <dbReference type="NCBI Taxonomy" id="97028"/>
    <lineage>
        <taxon>Eukaryota</taxon>
        <taxon>Viridiplantae</taxon>
        <taxon>Streptophyta</taxon>
        <taxon>Embryophyta</taxon>
        <taxon>Tracheophyta</taxon>
        <taxon>Spermatophyta</taxon>
        <taxon>Magnoliopsida</taxon>
        <taxon>eudicotyledons</taxon>
        <taxon>Gunneridae</taxon>
        <taxon>Pentapetalae</taxon>
        <taxon>rosids</taxon>
        <taxon>fabids</taxon>
        <taxon>Fabales</taxon>
        <taxon>Fabaceae</taxon>
        <taxon>Papilionoideae</taxon>
        <taxon>50 kb inversion clade</taxon>
        <taxon>NPAAA clade</taxon>
        <taxon>Hologalegina</taxon>
        <taxon>IRL clade</taxon>
        <taxon>Trifolieae</taxon>
        <taxon>Trifolium</taxon>
    </lineage>
</organism>
<feature type="non-terminal residue" evidence="1">
    <location>
        <position position="19"/>
    </location>
</feature>
<comment type="caution">
    <text evidence="1">The sequence shown here is derived from an EMBL/GenBank/DDBJ whole genome shotgun (WGS) entry which is preliminary data.</text>
</comment>